<evidence type="ECO:0000313" key="4">
    <source>
        <dbReference type="Proteomes" id="UP000516369"/>
    </source>
</evidence>
<dbReference type="InterPro" id="IPR011049">
    <property type="entry name" value="Serralysin-like_metalloprot_C"/>
</dbReference>
<protein>
    <recommendedName>
        <fullName evidence="5">Calcium-binding protein</fullName>
    </recommendedName>
</protein>
<dbReference type="PRINTS" id="PR00313">
    <property type="entry name" value="CABNDNGRPT"/>
</dbReference>
<evidence type="ECO:0000256" key="1">
    <source>
        <dbReference type="ARBA" id="ARBA00004613"/>
    </source>
</evidence>
<dbReference type="InterPro" id="IPR001343">
    <property type="entry name" value="Hemolysn_Ca-bd"/>
</dbReference>
<name>A0A7H1MYU3_9PROT</name>
<sequence>MIDGDDGYDTAYYGSAQAAVNVSLAIVGAQNTLGDGTDVLRGVEALSGSVHNDTLTGDAGSNSLYGDDGDDTLFGGAGNDSLSGGQGSDLLRGGAGNDAFILPWGFDSRVGDTHDTILDFTGVGAAAGDWIDLGAIDANIGVAGDQAFTFIGIGPFTGVAGQLHAVAANGGADSLIQGDVTGDGVADFEILVKNTSAAAWVASDFIL</sequence>
<dbReference type="PANTHER" id="PTHR38340">
    <property type="entry name" value="S-LAYER PROTEIN"/>
    <property type="match status" value="1"/>
</dbReference>
<evidence type="ECO:0000313" key="3">
    <source>
        <dbReference type="EMBL" id="QNT68629.1"/>
    </source>
</evidence>
<comment type="subcellular location">
    <subcellularLocation>
        <location evidence="1">Secreted</location>
    </subcellularLocation>
</comment>
<dbReference type="PANTHER" id="PTHR38340:SF1">
    <property type="entry name" value="S-LAYER PROTEIN"/>
    <property type="match status" value="1"/>
</dbReference>
<dbReference type="RefSeq" id="WP_190262065.1">
    <property type="nucleotide sequence ID" value="NZ_CP053923.1"/>
</dbReference>
<keyword evidence="2" id="KW-0964">Secreted</keyword>
<evidence type="ECO:0000256" key="2">
    <source>
        <dbReference type="ARBA" id="ARBA00022525"/>
    </source>
</evidence>
<organism evidence="3 4">
    <name type="scientific">Defluviicoccus vanus</name>
    <dbReference type="NCBI Taxonomy" id="111831"/>
    <lineage>
        <taxon>Bacteria</taxon>
        <taxon>Pseudomonadati</taxon>
        <taxon>Pseudomonadota</taxon>
        <taxon>Alphaproteobacteria</taxon>
        <taxon>Rhodospirillales</taxon>
        <taxon>Rhodospirillaceae</taxon>
        <taxon>Defluviicoccus</taxon>
    </lineage>
</organism>
<keyword evidence="4" id="KW-1185">Reference proteome</keyword>
<reference evidence="3 4" key="1">
    <citation type="submission" date="2020-05" db="EMBL/GenBank/DDBJ databases">
        <title>Complete closed genome sequence of Defluviicoccus vanus.</title>
        <authorList>
            <person name="Bessarab I."/>
            <person name="Arumugam K."/>
            <person name="Maszenan A.M."/>
            <person name="Seviour R.J."/>
            <person name="Williams R.B."/>
        </authorList>
    </citation>
    <scope>NUCLEOTIDE SEQUENCE [LARGE SCALE GENOMIC DNA]</scope>
    <source>
        <strain evidence="3 4">Ben 114</strain>
    </source>
</reference>
<dbReference type="AlphaFoldDB" id="A0A7H1MYU3"/>
<gene>
    <name evidence="3" type="ORF">HQ394_03675</name>
</gene>
<dbReference type="GO" id="GO:0005509">
    <property type="term" value="F:calcium ion binding"/>
    <property type="evidence" value="ECO:0007669"/>
    <property type="project" value="InterPro"/>
</dbReference>
<dbReference type="PROSITE" id="PS00330">
    <property type="entry name" value="HEMOLYSIN_CALCIUM"/>
    <property type="match status" value="2"/>
</dbReference>
<dbReference type="InterPro" id="IPR018511">
    <property type="entry name" value="Hemolysin-typ_Ca-bd_CS"/>
</dbReference>
<dbReference type="Pfam" id="PF00353">
    <property type="entry name" value="HemolysinCabind"/>
    <property type="match status" value="1"/>
</dbReference>
<dbReference type="KEGG" id="dvn:HQ394_03675"/>
<dbReference type="Proteomes" id="UP000516369">
    <property type="component" value="Chromosome"/>
</dbReference>
<proteinExistence type="predicted"/>
<dbReference type="InterPro" id="IPR050557">
    <property type="entry name" value="RTX_toxin/Mannuronan_C5-epim"/>
</dbReference>
<dbReference type="SUPFAM" id="SSF51120">
    <property type="entry name" value="beta-Roll"/>
    <property type="match status" value="1"/>
</dbReference>
<evidence type="ECO:0008006" key="5">
    <source>
        <dbReference type="Google" id="ProtNLM"/>
    </source>
</evidence>
<accession>A0A7H1MYU3</accession>
<dbReference type="Gene3D" id="2.150.10.10">
    <property type="entry name" value="Serralysin-like metalloprotease, C-terminal"/>
    <property type="match status" value="1"/>
</dbReference>
<dbReference type="EMBL" id="CP053923">
    <property type="protein sequence ID" value="QNT68629.1"/>
    <property type="molecule type" value="Genomic_DNA"/>
</dbReference>
<dbReference type="GO" id="GO:0005576">
    <property type="term" value="C:extracellular region"/>
    <property type="evidence" value="ECO:0007669"/>
    <property type="project" value="UniProtKB-SubCell"/>
</dbReference>